<evidence type="ECO:0000256" key="5">
    <source>
        <dbReference type="ARBA" id="ARBA00022801"/>
    </source>
</evidence>
<gene>
    <name evidence="8" type="ORF">KC01_LOCUS21155</name>
</gene>
<comment type="subcellular location">
    <subcellularLocation>
        <location evidence="1">Secreted</location>
        <location evidence="1">Extracellular space</location>
    </subcellularLocation>
</comment>
<evidence type="ECO:0000256" key="4">
    <source>
        <dbReference type="ARBA" id="ARBA00022729"/>
    </source>
</evidence>
<feature type="active site" evidence="7">
    <location>
        <position position="218"/>
    </location>
</feature>
<evidence type="ECO:0000256" key="1">
    <source>
        <dbReference type="ARBA" id="ARBA00004239"/>
    </source>
</evidence>
<dbReference type="EMBL" id="OZ035824">
    <property type="protein sequence ID" value="CAL1591817.1"/>
    <property type="molecule type" value="Genomic_DNA"/>
</dbReference>
<organism evidence="8 9">
    <name type="scientific">Knipowitschia caucasica</name>
    <name type="common">Caucasian dwarf goby</name>
    <name type="synonym">Pomatoschistus caucasicus</name>
    <dbReference type="NCBI Taxonomy" id="637954"/>
    <lineage>
        <taxon>Eukaryota</taxon>
        <taxon>Metazoa</taxon>
        <taxon>Chordata</taxon>
        <taxon>Craniata</taxon>
        <taxon>Vertebrata</taxon>
        <taxon>Euteleostomi</taxon>
        <taxon>Actinopterygii</taxon>
        <taxon>Neopterygii</taxon>
        <taxon>Teleostei</taxon>
        <taxon>Neoteleostei</taxon>
        <taxon>Acanthomorphata</taxon>
        <taxon>Gobiaria</taxon>
        <taxon>Gobiiformes</taxon>
        <taxon>Gobioidei</taxon>
        <taxon>Gobiidae</taxon>
        <taxon>Gobiinae</taxon>
        <taxon>Knipowitschia</taxon>
    </lineage>
</organism>
<sequence length="292" mass="32945">MEPSALNHRPIIGVVAQETDDGTESYIAASYVKFVESAGGRAAPVHINQTEEEYRALFKSINGVLYPGGDASLTTSGYAKATRLFFDLAKEANDGGDYFPVWGTCLGFQLMACVVGEKEGDVLTRTGEADEALALDFTHDATESRMFRSFPKETLKALSSEAVTANIHNYSMTTATFKELRSLNTFYRVLSTNTYNDGTEFVSTMEAYQYPFYAVQWHPEKNLFEWSRSQPLPHSPSAVKVASCCAHFFISEARKNRHRFKSEEQERRALVYRYTPKYTADCTPWVQTYYFS</sequence>
<dbReference type="EC" id="3.4.19.9" evidence="7"/>
<dbReference type="FunFam" id="3.40.50.880:FF:000024">
    <property type="entry name" value="Folate gamma-glutamyl hydrolase"/>
    <property type="match status" value="1"/>
</dbReference>
<comment type="catalytic activity">
    <reaction evidence="7">
        <text>(6S)-5,6,7,8-tetrahydrofolyl-(gamma-L-Glu)(n) + (n-1) H2O = (6S)-5,6,7,8-tetrahydrofolate + (n-1) L-glutamate</text>
        <dbReference type="Rhea" id="RHEA:56784"/>
        <dbReference type="Rhea" id="RHEA-COMP:14738"/>
        <dbReference type="ChEBI" id="CHEBI:15377"/>
        <dbReference type="ChEBI" id="CHEBI:29985"/>
        <dbReference type="ChEBI" id="CHEBI:57453"/>
        <dbReference type="ChEBI" id="CHEBI:141005"/>
        <dbReference type="EC" id="3.4.19.9"/>
    </reaction>
</comment>
<proteinExistence type="inferred from homology"/>
<dbReference type="PROSITE" id="PS51275">
    <property type="entry name" value="PEPTIDASE_C26_GGH"/>
    <property type="match status" value="1"/>
</dbReference>
<feature type="active site" description="Nucleophile" evidence="6 7">
    <location>
        <position position="105"/>
    </location>
</feature>
<dbReference type="PROSITE" id="PS51273">
    <property type="entry name" value="GATASE_TYPE_1"/>
    <property type="match status" value="1"/>
</dbReference>
<keyword evidence="3" id="KW-0964">Secreted</keyword>
<dbReference type="Pfam" id="PF07722">
    <property type="entry name" value="Peptidase_C26"/>
    <property type="match status" value="1"/>
</dbReference>
<evidence type="ECO:0000313" key="9">
    <source>
        <dbReference type="Proteomes" id="UP001497482"/>
    </source>
</evidence>
<evidence type="ECO:0000256" key="6">
    <source>
        <dbReference type="PIRSR" id="PIRSR615527-1"/>
    </source>
</evidence>
<dbReference type="GO" id="GO:0005773">
    <property type="term" value="C:vacuole"/>
    <property type="evidence" value="ECO:0007669"/>
    <property type="project" value="TreeGrafter"/>
</dbReference>
<dbReference type="InterPro" id="IPR015527">
    <property type="entry name" value="Pept_C26_g-glut_hydrolase"/>
</dbReference>
<feature type="active site" description="Proton donor" evidence="6">
    <location>
        <position position="218"/>
    </location>
</feature>
<evidence type="ECO:0000313" key="8">
    <source>
        <dbReference type="EMBL" id="CAL1591817.1"/>
    </source>
</evidence>
<keyword evidence="4" id="KW-0732">Signal</keyword>
<dbReference type="Gene3D" id="3.40.50.880">
    <property type="match status" value="1"/>
</dbReference>
<dbReference type="InterPro" id="IPR029062">
    <property type="entry name" value="Class_I_gatase-like"/>
</dbReference>
<evidence type="ECO:0000256" key="2">
    <source>
        <dbReference type="ARBA" id="ARBA00011083"/>
    </source>
</evidence>
<dbReference type="SUPFAM" id="SSF52317">
    <property type="entry name" value="Class I glutamine amidotransferase-like"/>
    <property type="match status" value="1"/>
</dbReference>
<dbReference type="GO" id="GO:0034722">
    <property type="term" value="F:gamma-glutamyl-peptidase activity"/>
    <property type="evidence" value="ECO:0007669"/>
    <property type="project" value="UniProtKB-UniRule"/>
</dbReference>
<dbReference type="PANTHER" id="PTHR11315:SF0">
    <property type="entry name" value="FOLATE GAMMA-GLUTAMYL HYDROLASE"/>
    <property type="match status" value="1"/>
</dbReference>
<keyword evidence="5 7" id="KW-0378">Hydrolase</keyword>
<name>A0AAV2KUP8_KNICA</name>
<evidence type="ECO:0000256" key="3">
    <source>
        <dbReference type="ARBA" id="ARBA00022525"/>
    </source>
</evidence>
<evidence type="ECO:0000256" key="7">
    <source>
        <dbReference type="PROSITE-ProRule" id="PRU00607"/>
    </source>
</evidence>
<keyword evidence="9" id="KW-1185">Reference proteome</keyword>
<dbReference type="AlphaFoldDB" id="A0AAV2KUP8"/>
<protein>
    <recommendedName>
        <fullName evidence="7">folate gamma-glutamyl hydrolase</fullName>
        <ecNumber evidence="7">3.4.19.9</ecNumber>
    </recommendedName>
</protein>
<comment type="similarity">
    <text evidence="2">Belongs to the peptidase C26 family.</text>
</comment>
<dbReference type="PANTHER" id="PTHR11315">
    <property type="entry name" value="PROTEASE FAMILY C26 GAMMA-GLUTAMYL HYDROLASE"/>
    <property type="match status" value="1"/>
</dbReference>
<dbReference type="GO" id="GO:0046900">
    <property type="term" value="P:tetrahydrofolylpolyglutamate metabolic process"/>
    <property type="evidence" value="ECO:0007669"/>
    <property type="project" value="TreeGrafter"/>
</dbReference>
<reference evidence="8 9" key="1">
    <citation type="submission" date="2024-04" db="EMBL/GenBank/DDBJ databases">
        <authorList>
            <person name="Waldvogel A.-M."/>
            <person name="Schoenle A."/>
        </authorList>
    </citation>
    <scope>NUCLEOTIDE SEQUENCE [LARGE SCALE GENOMIC DNA]</scope>
</reference>
<dbReference type="Proteomes" id="UP001497482">
    <property type="component" value="Chromosome 2"/>
</dbReference>
<dbReference type="InterPro" id="IPR011697">
    <property type="entry name" value="Peptidase_C26"/>
</dbReference>
<accession>A0AAV2KUP8</accession>
<dbReference type="GO" id="GO:0005576">
    <property type="term" value="C:extracellular region"/>
    <property type="evidence" value="ECO:0007669"/>
    <property type="project" value="UniProtKB-SubCell"/>
</dbReference>